<dbReference type="NCBIfam" id="TIGR00208">
    <property type="entry name" value="fliS"/>
    <property type="match status" value="1"/>
</dbReference>
<comment type="similarity">
    <text evidence="2 6">Belongs to the FliS family.</text>
</comment>
<dbReference type="Pfam" id="PF02561">
    <property type="entry name" value="FliS"/>
    <property type="match status" value="1"/>
</dbReference>
<keyword evidence="4 6" id="KW-1005">Bacterial flagellum biogenesis</keyword>
<keyword evidence="5" id="KW-0143">Chaperone</keyword>
<evidence type="ECO:0000313" key="7">
    <source>
        <dbReference type="EMBL" id="UOE99865.1"/>
    </source>
</evidence>
<evidence type="ECO:0000256" key="5">
    <source>
        <dbReference type="ARBA" id="ARBA00023186"/>
    </source>
</evidence>
<dbReference type="InterPro" id="IPR003713">
    <property type="entry name" value="FliS"/>
</dbReference>
<gene>
    <name evidence="7" type="primary">fliS</name>
    <name evidence="7" type="ORF">MNR06_09165</name>
</gene>
<name>A0ABY4C864_9BACT</name>
<evidence type="ECO:0000256" key="3">
    <source>
        <dbReference type="ARBA" id="ARBA00022490"/>
    </source>
</evidence>
<evidence type="ECO:0000313" key="8">
    <source>
        <dbReference type="Proteomes" id="UP000830116"/>
    </source>
</evidence>
<comment type="subcellular location">
    <subcellularLocation>
        <location evidence="1 6">Cytoplasm</location>
        <location evidence="1 6">Cytosol</location>
    </subcellularLocation>
</comment>
<dbReference type="InterPro" id="IPR036584">
    <property type="entry name" value="FliS_sf"/>
</dbReference>
<keyword evidence="7" id="KW-0969">Cilium</keyword>
<sequence length="130" mass="14624">MSNAYQKYKTTAVQSASKEKILLMLYEGAIKFTKLAIKAAEEKKIADRGMNIGRAFDIIMELNNTLDHKVGGDVAVQLEQLYMFMMEQYTKANITGDAEPLKANLKLLNTLYDGWVQAVEKIKKETEKAG</sequence>
<keyword evidence="3 6" id="KW-0963">Cytoplasm</keyword>
<reference evidence="7" key="1">
    <citation type="submission" date="2022-03" db="EMBL/GenBank/DDBJ databases">
        <title>Genome Identification and Characterization of new species Bdellovibrio reynosense LBG001 sp. nov. from a Mexico soil sample.</title>
        <authorList>
            <person name="Camilli A."/>
            <person name="Ajao Y."/>
            <person name="Guo X."/>
        </authorList>
    </citation>
    <scope>NUCLEOTIDE SEQUENCE</scope>
    <source>
        <strain evidence="7">LBG001</strain>
    </source>
</reference>
<dbReference type="Gene3D" id="1.20.120.340">
    <property type="entry name" value="Flagellar protein FliS"/>
    <property type="match status" value="1"/>
</dbReference>
<protein>
    <recommendedName>
        <fullName evidence="6">Flagellar secretion chaperone FliS</fullName>
    </recommendedName>
</protein>
<dbReference type="PIRSF" id="PIRSF039090">
    <property type="entry name" value="Flis"/>
    <property type="match status" value="1"/>
</dbReference>
<evidence type="ECO:0000256" key="2">
    <source>
        <dbReference type="ARBA" id="ARBA00008787"/>
    </source>
</evidence>
<accession>A0ABY4C864</accession>
<keyword evidence="7" id="KW-0966">Cell projection</keyword>
<dbReference type="CDD" id="cd16098">
    <property type="entry name" value="FliS"/>
    <property type="match status" value="1"/>
</dbReference>
<keyword evidence="7" id="KW-0282">Flagellum</keyword>
<proteinExistence type="inferred from homology"/>
<evidence type="ECO:0000256" key="4">
    <source>
        <dbReference type="ARBA" id="ARBA00022795"/>
    </source>
</evidence>
<evidence type="ECO:0000256" key="6">
    <source>
        <dbReference type="PIRNR" id="PIRNR039090"/>
    </source>
</evidence>
<dbReference type="SUPFAM" id="SSF101116">
    <property type="entry name" value="Flagellar export chaperone FliS"/>
    <property type="match status" value="1"/>
</dbReference>
<dbReference type="RefSeq" id="WP_243535251.1">
    <property type="nucleotide sequence ID" value="NZ_CP093442.1"/>
</dbReference>
<dbReference type="Proteomes" id="UP000830116">
    <property type="component" value="Chromosome"/>
</dbReference>
<organism evidence="7 8">
    <name type="scientific">Bdellovibrio reynosensis</name>
    <dbReference type="NCBI Taxonomy" id="2835041"/>
    <lineage>
        <taxon>Bacteria</taxon>
        <taxon>Pseudomonadati</taxon>
        <taxon>Bdellovibrionota</taxon>
        <taxon>Bdellovibrionia</taxon>
        <taxon>Bdellovibrionales</taxon>
        <taxon>Pseudobdellovibrionaceae</taxon>
        <taxon>Bdellovibrio</taxon>
    </lineage>
</organism>
<keyword evidence="8" id="KW-1185">Reference proteome</keyword>
<dbReference type="PANTHER" id="PTHR34773:SF1">
    <property type="entry name" value="FLAGELLAR SECRETION CHAPERONE FLIS"/>
    <property type="match status" value="1"/>
</dbReference>
<dbReference type="EMBL" id="CP093442">
    <property type="protein sequence ID" value="UOE99865.1"/>
    <property type="molecule type" value="Genomic_DNA"/>
</dbReference>
<evidence type="ECO:0000256" key="1">
    <source>
        <dbReference type="ARBA" id="ARBA00004514"/>
    </source>
</evidence>
<dbReference type="PANTHER" id="PTHR34773">
    <property type="entry name" value="FLAGELLAR SECRETION CHAPERONE FLIS"/>
    <property type="match status" value="1"/>
</dbReference>